<dbReference type="InterPro" id="IPR036554">
    <property type="entry name" value="GHMP_kinase_C_sf"/>
</dbReference>
<keyword evidence="7 9" id="KW-0067">ATP-binding</keyword>
<dbReference type="EC" id="2.7.1.148" evidence="2 9"/>
<comment type="pathway">
    <text evidence="9">Isoprenoid biosynthesis; isopentenyl diphosphate biosynthesis via DXP pathway; isopentenyl diphosphate from 1-deoxy-D-xylulose 5-phosphate: step 3/6.</text>
</comment>
<dbReference type="NCBIfam" id="TIGR00154">
    <property type="entry name" value="ispE"/>
    <property type="match status" value="1"/>
</dbReference>
<dbReference type="PANTHER" id="PTHR43527">
    <property type="entry name" value="4-DIPHOSPHOCYTIDYL-2-C-METHYL-D-ERYTHRITOL KINASE, CHLOROPLASTIC"/>
    <property type="match status" value="1"/>
</dbReference>
<keyword evidence="9" id="KW-0414">Isoprene biosynthesis</keyword>
<dbReference type="GO" id="GO:0005524">
    <property type="term" value="F:ATP binding"/>
    <property type="evidence" value="ECO:0007669"/>
    <property type="project" value="UniProtKB-UniRule"/>
</dbReference>
<dbReference type="InterPro" id="IPR004424">
    <property type="entry name" value="IspE"/>
</dbReference>
<dbReference type="AlphaFoldDB" id="A0A7W3ISY4"/>
<keyword evidence="6 9" id="KW-0418">Kinase</keyword>
<evidence type="ECO:0000256" key="9">
    <source>
        <dbReference type="HAMAP-Rule" id="MF_00061"/>
    </source>
</evidence>
<reference evidence="12 13" key="1">
    <citation type="submission" date="2020-07" db="EMBL/GenBank/DDBJ databases">
        <title>Sequencing the genomes of 1000 actinobacteria strains.</title>
        <authorList>
            <person name="Klenk H.-P."/>
        </authorList>
    </citation>
    <scope>NUCLEOTIDE SEQUENCE [LARGE SCALE GENOMIC DNA]</scope>
    <source>
        <strain evidence="12 13">DSM 100723</strain>
    </source>
</reference>
<dbReference type="Pfam" id="PF08544">
    <property type="entry name" value="GHMP_kinases_C"/>
    <property type="match status" value="1"/>
</dbReference>
<evidence type="ECO:0000256" key="5">
    <source>
        <dbReference type="ARBA" id="ARBA00022741"/>
    </source>
</evidence>
<dbReference type="SUPFAM" id="SSF55060">
    <property type="entry name" value="GHMP Kinase, C-terminal domain"/>
    <property type="match status" value="1"/>
</dbReference>
<evidence type="ECO:0000259" key="11">
    <source>
        <dbReference type="Pfam" id="PF08544"/>
    </source>
</evidence>
<evidence type="ECO:0000313" key="13">
    <source>
        <dbReference type="Proteomes" id="UP000523079"/>
    </source>
</evidence>
<evidence type="ECO:0000256" key="7">
    <source>
        <dbReference type="ARBA" id="ARBA00022840"/>
    </source>
</evidence>
<dbReference type="InterPro" id="IPR006204">
    <property type="entry name" value="GHMP_kinase_N_dom"/>
</dbReference>
<dbReference type="HAMAP" id="MF_00061">
    <property type="entry name" value="IspE"/>
    <property type="match status" value="1"/>
</dbReference>
<dbReference type="PIRSF" id="PIRSF010376">
    <property type="entry name" value="IspE"/>
    <property type="match status" value="1"/>
</dbReference>
<sequence length="311" mass="31663">MASPIPPGPSSVRVRAPAKLNLALRVGPPRKDGFHPLATVYHAISLFDEVQATLAEPGVFEVTTTGEGAELVPDGDDHLALRAARLLAERYAADEPVGVELAVRKSIPVAGGLAGGSADAAAALLACAVVWDLDVSPEALRELGAELGSDVPFALLGGTAIGSGRGESVVPAMARGTFHWVVAFAQHGLSTPAVYRRFDEIGDPPAPADFEVPDEMLNALLAADPARLGATLTNDLQPAAIDLQPQLARTLEAGLEYGALGALVSGSGPTVAFLVGSETAAVDLGVALSADGVCRTVRRATGPAPGARIIG</sequence>
<dbReference type="SUPFAM" id="SSF54211">
    <property type="entry name" value="Ribosomal protein S5 domain 2-like"/>
    <property type="match status" value="1"/>
</dbReference>
<dbReference type="Pfam" id="PF00288">
    <property type="entry name" value="GHMP_kinases_N"/>
    <property type="match status" value="1"/>
</dbReference>
<dbReference type="UniPathway" id="UPA00056">
    <property type="reaction ID" value="UER00094"/>
</dbReference>
<dbReference type="InterPro" id="IPR013750">
    <property type="entry name" value="GHMP_kinase_C_dom"/>
</dbReference>
<name>A0A7W3ISY4_9ACTN</name>
<feature type="domain" description="GHMP kinase N-terminal" evidence="10">
    <location>
        <begin position="79"/>
        <end position="158"/>
    </location>
</feature>
<comment type="similarity">
    <text evidence="1 9">Belongs to the GHMP kinase family. IspE subfamily.</text>
</comment>
<feature type="binding site" evidence="9">
    <location>
        <begin position="108"/>
        <end position="118"/>
    </location>
    <ligand>
        <name>ATP</name>
        <dbReference type="ChEBI" id="CHEBI:30616"/>
    </ligand>
</feature>
<evidence type="ECO:0000256" key="6">
    <source>
        <dbReference type="ARBA" id="ARBA00022777"/>
    </source>
</evidence>
<dbReference type="InterPro" id="IPR014721">
    <property type="entry name" value="Ribsml_uS5_D2-typ_fold_subgr"/>
</dbReference>
<dbReference type="RefSeq" id="WP_182560143.1">
    <property type="nucleotide sequence ID" value="NZ_JACGWT010000003.1"/>
</dbReference>
<evidence type="ECO:0000313" key="12">
    <source>
        <dbReference type="EMBL" id="MBA8794590.1"/>
    </source>
</evidence>
<dbReference type="GO" id="GO:0050515">
    <property type="term" value="F:4-(cytidine 5'-diphospho)-2-C-methyl-D-erythritol kinase activity"/>
    <property type="evidence" value="ECO:0007669"/>
    <property type="project" value="UniProtKB-UniRule"/>
</dbReference>
<keyword evidence="5 9" id="KW-0547">Nucleotide-binding</keyword>
<comment type="function">
    <text evidence="9">Catalyzes the phosphorylation of the position 2 hydroxy group of 4-diphosphocytidyl-2C-methyl-D-erythritol.</text>
</comment>
<dbReference type="EMBL" id="JACGWT010000003">
    <property type="protein sequence ID" value="MBA8794590.1"/>
    <property type="molecule type" value="Genomic_DNA"/>
</dbReference>
<dbReference type="Gene3D" id="3.30.70.890">
    <property type="entry name" value="GHMP kinase, C-terminal domain"/>
    <property type="match status" value="1"/>
</dbReference>
<accession>A0A7W3ISY4</accession>
<dbReference type="Gene3D" id="3.30.230.10">
    <property type="match status" value="1"/>
</dbReference>
<keyword evidence="4 9" id="KW-0808">Transferase</keyword>
<dbReference type="PANTHER" id="PTHR43527:SF2">
    <property type="entry name" value="4-DIPHOSPHOCYTIDYL-2-C-METHYL-D-ERYTHRITOL KINASE, CHLOROPLASTIC"/>
    <property type="match status" value="1"/>
</dbReference>
<feature type="active site" evidence="9">
    <location>
        <position position="150"/>
    </location>
</feature>
<evidence type="ECO:0000256" key="2">
    <source>
        <dbReference type="ARBA" id="ARBA00012052"/>
    </source>
</evidence>
<protein>
    <recommendedName>
        <fullName evidence="3 9">4-diphosphocytidyl-2-C-methyl-D-erythritol kinase</fullName>
        <shortName evidence="9">CMK</shortName>
        <ecNumber evidence="2 9">2.7.1.148</ecNumber>
    </recommendedName>
    <alternativeName>
        <fullName evidence="8 9">4-(cytidine-5'-diphospho)-2-C-methyl-D-erythritol kinase</fullName>
    </alternativeName>
</protein>
<dbReference type="InterPro" id="IPR020568">
    <property type="entry name" value="Ribosomal_Su5_D2-typ_SF"/>
</dbReference>
<keyword evidence="13" id="KW-1185">Reference proteome</keyword>
<evidence type="ECO:0000256" key="3">
    <source>
        <dbReference type="ARBA" id="ARBA00017473"/>
    </source>
</evidence>
<comment type="caution">
    <text evidence="12">The sequence shown here is derived from an EMBL/GenBank/DDBJ whole genome shotgun (WGS) entry which is preliminary data.</text>
</comment>
<dbReference type="Proteomes" id="UP000523079">
    <property type="component" value="Unassembled WGS sequence"/>
</dbReference>
<organism evidence="12 13">
    <name type="scientific">Microlunatus kandeliicorticis</name>
    <dbReference type="NCBI Taxonomy" id="1759536"/>
    <lineage>
        <taxon>Bacteria</taxon>
        <taxon>Bacillati</taxon>
        <taxon>Actinomycetota</taxon>
        <taxon>Actinomycetes</taxon>
        <taxon>Propionibacteriales</taxon>
        <taxon>Propionibacteriaceae</taxon>
        <taxon>Microlunatus</taxon>
    </lineage>
</organism>
<gene>
    <name evidence="9" type="primary">ispE</name>
    <name evidence="12" type="ORF">FHX74_002209</name>
</gene>
<evidence type="ECO:0000256" key="1">
    <source>
        <dbReference type="ARBA" id="ARBA00009684"/>
    </source>
</evidence>
<evidence type="ECO:0000256" key="4">
    <source>
        <dbReference type="ARBA" id="ARBA00022679"/>
    </source>
</evidence>
<dbReference type="GO" id="GO:0016114">
    <property type="term" value="P:terpenoid biosynthetic process"/>
    <property type="evidence" value="ECO:0007669"/>
    <property type="project" value="UniProtKB-UniRule"/>
</dbReference>
<feature type="domain" description="GHMP kinase C-terminal" evidence="11">
    <location>
        <begin position="217"/>
        <end position="290"/>
    </location>
</feature>
<proteinExistence type="inferred from homology"/>
<evidence type="ECO:0000259" key="10">
    <source>
        <dbReference type="Pfam" id="PF00288"/>
    </source>
</evidence>
<feature type="active site" evidence="9">
    <location>
        <position position="19"/>
    </location>
</feature>
<evidence type="ECO:0000256" key="8">
    <source>
        <dbReference type="ARBA" id="ARBA00032554"/>
    </source>
</evidence>
<dbReference type="GO" id="GO:0019288">
    <property type="term" value="P:isopentenyl diphosphate biosynthetic process, methylerythritol 4-phosphate pathway"/>
    <property type="evidence" value="ECO:0007669"/>
    <property type="project" value="UniProtKB-UniRule"/>
</dbReference>
<comment type="catalytic activity">
    <reaction evidence="9">
        <text>4-CDP-2-C-methyl-D-erythritol + ATP = 4-CDP-2-C-methyl-D-erythritol 2-phosphate + ADP + H(+)</text>
        <dbReference type="Rhea" id="RHEA:18437"/>
        <dbReference type="ChEBI" id="CHEBI:15378"/>
        <dbReference type="ChEBI" id="CHEBI:30616"/>
        <dbReference type="ChEBI" id="CHEBI:57823"/>
        <dbReference type="ChEBI" id="CHEBI:57919"/>
        <dbReference type="ChEBI" id="CHEBI:456216"/>
        <dbReference type="EC" id="2.7.1.148"/>
    </reaction>
</comment>
<dbReference type="NCBIfam" id="NF002870">
    <property type="entry name" value="PRK03188.1"/>
    <property type="match status" value="1"/>
</dbReference>